<keyword evidence="11" id="KW-1185">Reference proteome</keyword>
<evidence type="ECO:0000313" key="11">
    <source>
        <dbReference type="Proteomes" id="UP000005289"/>
    </source>
</evidence>
<dbReference type="NCBIfam" id="TIGR00172">
    <property type="entry name" value="maf"/>
    <property type="match status" value="1"/>
</dbReference>
<comment type="similarity">
    <text evidence="9">Belongs to the Maf family. YhdE subfamily.</text>
</comment>
<dbReference type="AlphaFoldDB" id="W0DKU8"/>
<name>W0DKU8_9GAMM</name>
<dbReference type="RefSeq" id="WP_006747274.1">
    <property type="nucleotide sequence ID" value="NZ_CP007029.1"/>
</dbReference>
<comment type="function">
    <text evidence="9">Nucleoside triphosphate pyrophosphatase that hydrolyzes dTTP and UTP. May have a dual role in cell division arrest and in preventing the incorporation of modified nucleotides into cellular nucleic acids.</text>
</comment>
<evidence type="ECO:0000256" key="7">
    <source>
        <dbReference type="ARBA" id="ARBA00053369"/>
    </source>
</evidence>
<comment type="caution">
    <text evidence="9">Lacks conserved residue(s) required for the propagation of feature annotation.</text>
</comment>
<comment type="catalytic activity">
    <reaction evidence="9">
        <text>dTTP + H2O = dTMP + diphosphate + H(+)</text>
        <dbReference type="Rhea" id="RHEA:28534"/>
        <dbReference type="ChEBI" id="CHEBI:15377"/>
        <dbReference type="ChEBI" id="CHEBI:15378"/>
        <dbReference type="ChEBI" id="CHEBI:33019"/>
        <dbReference type="ChEBI" id="CHEBI:37568"/>
        <dbReference type="ChEBI" id="CHEBI:63528"/>
        <dbReference type="EC" id="3.6.1.9"/>
    </reaction>
</comment>
<reference evidence="10 11" key="1">
    <citation type="submission" date="2013-12" db="EMBL/GenBank/DDBJ databases">
        <authorList>
            <consortium name="DOE Joint Genome Institute"/>
            <person name="Muyzer G."/>
            <person name="Huntemann M."/>
            <person name="Han J."/>
            <person name="Chen A."/>
            <person name="Kyrpides N."/>
            <person name="Mavromatis K."/>
            <person name="Markowitz V."/>
            <person name="Palaniappan K."/>
            <person name="Ivanova N."/>
            <person name="Schaumberg A."/>
            <person name="Pati A."/>
            <person name="Liolios K."/>
            <person name="Nordberg H.P."/>
            <person name="Cantor M.N."/>
            <person name="Hua S.X."/>
            <person name="Woyke T."/>
        </authorList>
    </citation>
    <scope>NUCLEOTIDE SEQUENCE [LARGE SCALE GENOMIC DNA]</scope>
    <source>
        <strain evidence="10 11">ARh 1</strain>
    </source>
</reference>
<dbReference type="EMBL" id="CP007029">
    <property type="protein sequence ID" value="AHE99194.1"/>
    <property type="molecule type" value="Genomic_DNA"/>
</dbReference>
<dbReference type="InterPro" id="IPR003697">
    <property type="entry name" value="Maf-like"/>
</dbReference>
<evidence type="ECO:0000256" key="6">
    <source>
        <dbReference type="ARBA" id="ARBA00050213"/>
    </source>
</evidence>
<evidence type="ECO:0000313" key="10">
    <source>
        <dbReference type="EMBL" id="AHE99194.1"/>
    </source>
</evidence>
<keyword evidence="3 9" id="KW-0963">Cytoplasm</keyword>
<dbReference type="KEGG" id="tti:THITH_14025"/>
<proteinExistence type="inferred from homology"/>
<keyword evidence="5 9" id="KW-0546">Nucleotide metabolism</keyword>
<dbReference type="OrthoDB" id="9807767at2"/>
<feature type="site" description="Important for substrate specificity" evidence="9">
    <location>
        <position position="71"/>
    </location>
</feature>
<evidence type="ECO:0000256" key="2">
    <source>
        <dbReference type="ARBA" id="ARBA00004496"/>
    </source>
</evidence>
<comment type="cofactor">
    <cofactor evidence="1 9">
        <name>a divalent metal cation</name>
        <dbReference type="ChEBI" id="CHEBI:60240"/>
    </cofactor>
</comment>
<dbReference type="EC" id="3.6.1.9" evidence="9"/>
<feature type="site" description="Important for substrate specificity" evidence="9">
    <location>
        <position position="13"/>
    </location>
</feature>
<accession>W0DKU8</accession>
<dbReference type="CDD" id="cd00555">
    <property type="entry name" value="Maf"/>
    <property type="match status" value="1"/>
</dbReference>
<dbReference type="HAMAP" id="MF_00528">
    <property type="entry name" value="Maf"/>
    <property type="match status" value="1"/>
</dbReference>
<evidence type="ECO:0000256" key="3">
    <source>
        <dbReference type="ARBA" id="ARBA00022490"/>
    </source>
</evidence>
<dbReference type="Gene3D" id="3.90.950.10">
    <property type="match status" value="1"/>
</dbReference>
<evidence type="ECO:0000256" key="8">
    <source>
        <dbReference type="ARBA" id="ARBA00060749"/>
    </source>
</evidence>
<dbReference type="PIRSF" id="PIRSF006305">
    <property type="entry name" value="Maf"/>
    <property type="match status" value="1"/>
</dbReference>
<organism evidence="10 11">
    <name type="scientific">Thioalkalivibrio paradoxus ARh 1</name>
    <dbReference type="NCBI Taxonomy" id="713585"/>
    <lineage>
        <taxon>Bacteria</taxon>
        <taxon>Pseudomonadati</taxon>
        <taxon>Pseudomonadota</taxon>
        <taxon>Gammaproteobacteria</taxon>
        <taxon>Chromatiales</taxon>
        <taxon>Ectothiorhodospiraceae</taxon>
        <taxon>Thioalkalivibrio</taxon>
    </lineage>
</organism>
<dbReference type="Proteomes" id="UP000005289">
    <property type="component" value="Chromosome"/>
</dbReference>
<dbReference type="GO" id="GO:0036221">
    <property type="term" value="F:UTP diphosphatase activity"/>
    <property type="evidence" value="ECO:0007669"/>
    <property type="project" value="RHEA"/>
</dbReference>
<dbReference type="STRING" id="713585.THITH_14025"/>
<sequence length="196" mass="20795">MSRPLVLASASPRRSELLAQLGVEFTPVPADIDETPRPGESPAQLVLRLARGKAEAIAAAVPGRWVLGADTVVAVGGEILGKPADRHEAARMLARLSGRVHSVYSGLALARLGEPTRDGWVKTRVWMRDIAQAEIAAYLATGEPLGKAGAYAIQGRGAAFVRCLAGSYSNVVGLPLYELDRLLCELPDPPQRRLAG</sequence>
<comment type="catalytic activity">
    <reaction evidence="9">
        <text>UTP + H2O = UMP + diphosphate + H(+)</text>
        <dbReference type="Rhea" id="RHEA:29395"/>
        <dbReference type="ChEBI" id="CHEBI:15377"/>
        <dbReference type="ChEBI" id="CHEBI:15378"/>
        <dbReference type="ChEBI" id="CHEBI:33019"/>
        <dbReference type="ChEBI" id="CHEBI:46398"/>
        <dbReference type="ChEBI" id="CHEBI:57865"/>
        <dbReference type="EC" id="3.6.1.9"/>
    </reaction>
</comment>
<protein>
    <recommendedName>
        <fullName evidence="9">dTTP/UTP pyrophosphatase</fullName>
        <shortName evidence="9">dTTPase/UTPase</shortName>
        <ecNumber evidence="9">3.6.1.9</ecNumber>
    </recommendedName>
    <alternativeName>
        <fullName evidence="9">Nucleoside triphosphate pyrophosphatase</fullName>
    </alternativeName>
    <alternativeName>
        <fullName evidence="9">Nucleotide pyrophosphatase</fullName>
        <shortName evidence="9">Nucleotide PPase</shortName>
    </alternativeName>
</protein>
<dbReference type="PANTHER" id="PTHR43213">
    <property type="entry name" value="BIFUNCTIONAL DTTP/UTP PYROPHOSPHATASE/METHYLTRANSFERASE PROTEIN-RELATED"/>
    <property type="match status" value="1"/>
</dbReference>
<evidence type="ECO:0000256" key="5">
    <source>
        <dbReference type="ARBA" id="ARBA00023080"/>
    </source>
</evidence>
<dbReference type="HOGENOM" id="CLU_040416_2_1_6"/>
<comment type="catalytic activity">
    <reaction evidence="6">
        <text>N(7)-methyl-GTP + H2O = N(7)-methyl-GMP + diphosphate + H(+)</text>
        <dbReference type="Rhea" id="RHEA:58744"/>
        <dbReference type="ChEBI" id="CHEBI:15377"/>
        <dbReference type="ChEBI" id="CHEBI:15378"/>
        <dbReference type="ChEBI" id="CHEBI:33019"/>
        <dbReference type="ChEBI" id="CHEBI:58285"/>
        <dbReference type="ChEBI" id="CHEBI:87133"/>
    </reaction>
</comment>
<dbReference type="Pfam" id="PF02545">
    <property type="entry name" value="Maf"/>
    <property type="match status" value="1"/>
</dbReference>
<dbReference type="GO" id="GO:0036218">
    <property type="term" value="F:dTTP diphosphatase activity"/>
    <property type="evidence" value="ECO:0007669"/>
    <property type="project" value="RHEA"/>
</dbReference>
<comment type="subcellular location">
    <subcellularLocation>
        <location evidence="2 9">Cytoplasm</location>
    </subcellularLocation>
</comment>
<dbReference type="GO" id="GO:0009117">
    <property type="term" value="P:nucleotide metabolic process"/>
    <property type="evidence" value="ECO:0007669"/>
    <property type="project" value="UniProtKB-KW"/>
</dbReference>
<feature type="site" description="Important for substrate specificity" evidence="9">
    <location>
        <position position="154"/>
    </location>
</feature>
<dbReference type="FunFam" id="3.90.950.10:FF:000005">
    <property type="entry name" value="7-methyl-GTP pyrophosphatase"/>
    <property type="match status" value="1"/>
</dbReference>
<comment type="similarity">
    <text evidence="8">Belongs to the Maf family. YceF subfamily.</text>
</comment>
<comment type="function">
    <text evidence="7">Nucleoside triphosphate pyrophosphatase that hydrolyzes 7-methyl-GTP (m(7)GTP). May have a dual role in cell division arrest and in preventing the incorporation of modified nucleotides into cellular nucleic acids.</text>
</comment>
<evidence type="ECO:0000256" key="1">
    <source>
        <dbReference type="ARBA" id="ARBA00001968"/>
    </source>
</evidence>
<dbReference type="GO" id="GO:0005737">
    <property type="term" value="C:cytoplasm"/>
    <property type="evidence" value="ECO:0007669"/>
    <property type="project" value="UniProtKB-SubCell"/>
</dbReference>
<evidence type="ECO:0000256" key="9">
    <source>
        <dbReference type="HAMAP-Rule" id="MF_00528"/>
    </source>
</evidence>
<keyword evidence="4 9" id="KW-0378">Hydrolase</keyword>
<evidence type="ECO:0000256" key="4">
    <source>
        <dbReference type="ARBA" id="ARBA00022801"/>
    </source>
</evidence>
<dbReference type="SUPFAM" id="SSF52972">
    <property type="entry name" value="ITPase-like"/>
    <property type="match status" value="1"/>
</dbReference>
<gene>
    <name evidence="10" type="ORF">THITH_14025</name>
</gene>
<dbReference type="InterPro" id="IPR029001">
    <property type="entry name" value="ITPase-like_fam"/>
</dbReference>
<feature type="active site" description="Proton acceptor" evidence="9">
    <location>
        <position position="70"/>
    </location>
</feature>
<dbReference type="PANTHER" id="PTHR43213:SF5">
    <property type="entry name" value="BIFUNCTIONAL DTTP_UTP PYROPHOSPHATASE_METHYLTRANSFERASE PROTEIN-RELATED"/>
    <property type="match status" value="1"/>
</dbReference>